<keyword evidence="2" id="KW-0418">Kinase</keyword>
<feature type="domain" description="Sulfatase-modifying factor enzyme-like" evidence="1">
    <location>
        <begin position="37"/>
        <end position="318"/>
    </location>
</feature>
<dbReference type="eggNOG" id="COG1262">
    <property type="taxonomic scope" value="Bacteria"/>
</dbReference>
<dbReference type="InterPro" id="IPR051043">
    <property type="entry name" value="Sulfatase_Mod_Factor_Kinase"/>
</dbReference>
<gene>
    <name evidence="2" type="ORF">BABA_23720</name>
</gene>
<dbReference type="GO" id="GO:0120147">
    <property type="term" value="F:formylglycine-generating oxidase activity"/>
    <property type="evidence" value="ECO:0007669"/>
    <property type="project" value="TreeGrafter"/>
</dbReference>
<dbReference type="EMBL" id="AJLS01000150">
    <property type="protein sequence ID" value="EKN64163.1"/>
    <property type="molecule type" value="Genomic_DNA"/>
</dbReference>
<keyword evidence="2" id="KW-0808">Transferase</keyword>
<dbReference type="RefSeq" id="WP_007087735.1">
    <property type="nucleotide sequence ID" value="NZ_AJLS01000150.1"/>
</dbReference>
<protein>
    <submittedName>
        <fullName evidence="2">Non-specific serine/threonine protein kinase</fullName>
    </submittedName>
</protein>
<dbReference type="STRING" id="1117379.BABA_23720"/>
<dbReference type="SUPFAM" id="SSF56436">
    <property type="entry name" value="C-type lectin-like"/>
    <property type="match status" value="1"/>
</dbReference>
<evidence type="ECO:0000259" key="1">
    <source>
        <dbReference type="Pfam" id="PF03781"/>
    </source>
</evidence>
<dbReference type="InterPro" id="IPR016187">
    <property type="entry name" value="CTDL_fold"/>
</dbReference>
<dbReference type="Pfam" id="PF03781">
    <property type="entry name" value="FGE-sulfatase"/>
    <property type="match status" value="1"/>
</dbReference>
<dbReference type="PANTHER" id="PTHR23150:SF19">
    <property type="entry name" value="FORMYLGLYCINE-GENERATING ENZYME"/>
    <property type="match status" value="1"/>
</dbReference>
<keyword evidence="3" id="KW-1185">Reference proteome</keyword>
<comment type="caution">
    <text evidence="2">The sequence shown here is derived from an EMBL/GenBank/DDBJ whole genome shotgun (WGS) entry which is preliminary data.</text>
</comment>
<dbReference type="PANTHER" id="PTHR23150">
    <property type="entry name" value="SULFATASE MODIFYING FACTOR 1, 2"/>
    <property type="match status" value="1"/>
</dbReference>
<evidence type="ECO:0000313" key="3">
    <source>
        <dbReference type="Proteomes" id="UP000006316"/>
    </source>
</evidence>
<dbReference type="InterPro" id="IPR005532">
    <property type="entry name" value="SUMF_dom"/>
</dbReference>
<keyword evidence="2" id="KW-0723">Serine/threonine-protein kinase</keyword>
<accession>K6D7V1</accession>
<dbReference type="OrthoDB" id="9768004at2"/>
<dbReference type="Gene3D" id="3.90.1580.10">
    <property type="entry name" value="paralog of FGE (formylglycine-generating enzyme)"/>
    <property type="match status" value="1"/>
</dbReference>
<dbReference type="GO" id="GO:0004674">
    <property type="term" value="F:protein serine/threonine kinase activity"/>
    <property type="evidence" value="ECO:0007669"/>
    <property type="project" value="UniProtKB-KW"/>
</dbReference>
<reference evidence="2 3" key="1">
    <citation type="journal article" date="2012" name="Front. Microbiol.">
        <title>Redundancy and modularity in membrane-associated dissimilatory nitrate reduction in Bacillus.</title>
        <authorList>
            <person name="Heylen K."/>
            <person name="Keltjens J."/>
        </authorList>
    </citation>
    <scope>NUCLEOTIDE SEQUENCE [LARGE SCALE GENOMIC DNA]</scope>
    <source>
        <strain evidence="3">LMG 21833T</strain>
    </source>
</reference>
<dbReference type="AlphaFoldDB" id="K6D7V1"/>
<sequence>MESSKKSCCAINRQQGLQVHIESTSIGIKKNSAPTKDGMIFLSGGKTLMGSNDKDTFSEDGEGPVREVEISPFFIDEGTVTNGGFRDFIEDTGYKTDAEKYGWSFVFYQFLSPENKNKYVKQAVPGTPWWLVVEGAVWNQPEGPGSTIESRLDHPVVHVSWNDANEYCNWAGKRLPTEAEWEYAARGGLVQKRYPWGDRLHPDGKHVCNIWQGKFPHTNHGRDGYIGTAPSKSFPPNHYGLFNMSGNVWEWCSDWFSASYHIEGTRNNPQGPPNGMDKIIKGGSYLCHKSYCNRYRVSARSAVSPDSSSGHMGFRCVK</sequence>
<dbReference type="Proteomes" id="UP000006316">
    <property type="component" value="Unassembled WGS sequence"/>
</dbReference>
<dbReference type="PATRIC" id="fig|1117379.3.peg.4921"/>
<dbReference type="InterPro" id="IPR042095">
    <property type="entry name" value="SUMF_sf"/>
</dbReference>
<name>K6D7V1_9BACI</name>
<evidence type="ECO:0000313" key="2">
    <source>
        <dbReference type="EMBL" id="EKN64163.1"/>
    </source>
</evidence>
<proteinExistence type="predicted"/>
<organism evidence="2 3">
    <name type="scientific">Neobacillus bataviensis LMG 21833</name>
    <dbReference type="NCBI Taxonomy" id="1117379"/>
    <lineage>
        <taxon>Bacteria</taxon>
        <taxon>Bacillati</taxon>
        <taxon>Bacillota</taxon>
        <taxon>Bacilli</taxon>
        <taxon>Bacillales</taxon>
        <taxon>Bacillaceae</taxon>
        <taxon>Neobacillus</taxon>
    </lineage>
</organism>